<gene>
    <name evidence="1" type="ORF">LAESUDRAFT_765291</name>
</gene>
<dbReference type="EMBL" id="KV427736">
    <property type="protein sequence ID" value="KZS99666.1"/>
    <property type="molecule type" value="Genomic_DNA"/>
</dbReference>
<evidence type="ECO:0000313" key="1">
    <source>
        <dbReference type="EMBL" id="KZS99666.1"/>
    </source>
</evidence>
<dbReference type="AlphaFoldDB" id="A0A165AU40"/>
<dbReference type="InParanoid" id="A0A165AU40"/>
<proteinExistence type="predicted"/>
<protein>
    <submittedName>
        <fullName evidence="1">Uncharacterized protein</fullName>
    </submittedName>
</protein>
<name>A0A165AU40_9APHY</name>
<dbReference type="Proteomes" id="UP000076871">
    <property type="component" value="Unassembled WGS sequence"/>
</dbReference>
<organism evidence="1 2">
    <name type="scientific">Laetiporus sulphureus 93-53</name>
    <dbReference type="NCBI Taxonomy" id="1314785"/>
    <lineage>
        <taxon>Eukaryota</taxon>
        <taxon>Fungi</taxon>
        <taxon>Dikarya</taxon>
        <taxon>Basidiomycota</taxon>
        <taxon>Agaricomycotina</taxon>
        <taxon>Agaricomycetes</taxon>
        <taxon>Polyporales</taxon>
        <taxon>Laetiporus</taxon>
    </lineage>
</organism>
<dbReference type="RefSeq" id="XP_040757407.1">
    <property type="nucleotide sequence ID" value="XM_040913635.1"/>
</dbReference>
<evidence type="ECO:0000313" key="2">
    <source>
        <dbReference type="Proteomes" id="UP000076871"/>
    </source>
</evidence>
<sequence length="171" mass="19035">MNFTHGDMHGERQARALSWCPLETRPASDPAFVVPALASTHSHLLISSPALAPHGLVLASTPDVRAHCRSVLQAGHWSRCTVEDCIRISHPMEVDGEPLTECSLVAVSEIGHWKGEPVHWDQVELRPASVSTEVITRVHKVSAQQWEVRRAMFWSKLALLAEESFPPRVDR</sequence>
<dbReference type="GeneID" id="63830663"/>
<reference evidence="1 2" key="1">
    <citation type="journal article" date="2016" name="Mol. Biol. Evol.">
        <title>Comparative Genomics of Early-Diverging Mushroom-Forming Fungi Provides Insights into the Origins of Lignocellulose Decay Capabilities.</title>
        <authorList>
            <person name="Nagy L.G."/>
            <person name="Riley R."/>
            <person name="Tritt A."/>
            <person name="Adam C."/>
            <person name="Daum C."/>
            <person name="Floudas D."/>
            <person name="Sun H."/>
            <person name="Yadav J.S."/>
            <person name="Pangilinan J."/>
            <person name="Larsson K.H."/>
            <person name="Matsuura K."/>
            <person name="Barry K."/>
            <person name="Labutti K."/>
            <person name="Kuo R."/>
            <person name="Ohm R.A."/>
            <person name="Bhattacharya S.S."/>
            <person name="Shirouzu T."/>
            <person name="Yoshinaga Y."/>
            <person name="Martin F.M."/>
            <person name="Grigoriev I.V."/>
            <person name="Hibbett D.S."/>
        </authorList>
    </citation>
    <scope>NUCLEOTIDE SEQUENCE [LARGE SCALE GENOMIC DNA]</scope>
    <source>
        <strain evidence="1 2">93-53</strain>
    </source>
</reference>
<keyword evidence="2" id="KW-1185">Reference proteome</keyword>
<accession>A0A165AU40</accession>